<gene>
    <name evidence="1" type="ORF">JCM19294_2756</name>
</gene>
<comment type="caution">
    <text evidence="1">The sequence shown here is derived from an EMBL/GenBank/DDBJ whole genome shotgun (WGS) entry which is preliminary data.</text>
</comment>
<name>A0A090PYQ9_9FLAO</name>
<proteinExistence type="predicted"/>
<keyword evidence="2" id="KW-1185">Reference proteome</keyword>
<evidence type="ECO:0000313" key="1">
    <source>
        <dbReference type="EMBL" id="GAK95974.1"/>
    </source>
</evidence>
<dbReference type="SUPFAM" id="SSF89957">
    <property type="entry name" value="MTH1187/YkoF-like"/>
    <property type="match status" value="1"/>
</dbReference>
<sequence>MKVSIELTMSPLQDGYESLIIEFIKTLRNSSFKVLENPLSTQIYGDYRPLMEFLTDAIETSFDNQEAVLVYMKLVKSDRSDYQPFF</sequence>
<protein>
    <recommendedName>
        <fullName evidence="3">Thiamine-binding protein domain-containing protein</fullName>
    </recommendedName>
</protein>
<dbReference type="EMBL" id="BBML01000001">
    <property type="protein sequence ID" value="GAK95974.1"/>
    <property type="molecule type" value="Genomic_DNA"/>
</dbReference>
<reference evidence="1" key="1">
    <citation type="journal article" date="2014" name="Genome Announc.">
        <title>Draft Genome Sequences of Marine Flavobacterium Nonlabens Strains NR17, NR24, NR27, NR32, NR33, and Ara13.</title>
        <authorList>
            <person name="Nakanishi M."/>
            <person name="Meirelles P."/>
            <person name="Suzuki R."/>
            <person name="Takatani N."/>
            <person name="Mino S."/>
            <person name="Suda W."/>
            <person name="Oshima K."/>
            <person name="Hattori M."/>
            <person name="Ohkuma M."/>
            <person name="Hosokawa M."/>
            <person name="Miyashita K."/>
            <person name="Thompson F.L."/>
            <person name="Niwa A."/>
            <person name="Sawabe T."/>
            <person name="Sawabe T."/>
        </authorList>
    </citation>
    <scope>NUCLEOTIDE SEQUENCE [LARGE SCALE GENOMIC DNA]</scope>
    <source>
        <strain evidence="1">JCM 19294</strain>
    </source>
</reference>
<dbReference type="AlphaFoldDB" id="A0A090PYQ9"/>
<organism evidence="1 2">
    <name type="scientific">Nonlabens tegetincola</name>
    <dbReference type="NCBI Taxonomy" id="323273"/>
    <lineage>
        <taxon>Bacteria</taxon>
        <taxon>Pseudomonadati</taxon>
        <taxon>Bacteroidota</taxon>
        <taxon>Flavobacteriia</taxon>
        <taxon>Flavobacteriales</taxon>
        <taxon>Flavobacteriaceae</taxon>
        <taxon>Nonlabens</taxon>
    </lineage>
</organism>
<dbReference type="Gene3D" id="3.30.70.930">
    <property type="match status" value="1"/>
</dbReference>
<dbReference type="RefSeq" id="WP_042277303.1">
    <property type="nucleotide sequence ID" value="NZ_BBML01000001.1"/>
</dbReference>
<dbReference type="eggNOG" id="COG0011">
    <property type="taxonomic scope" value="Bacteria"/>
</dbReference>
<dbReference type="InterPro" id="IPR029756">
    <property type="entry name" value="MTH1187/YkoF-like"/>
</dbReference>
<evidence type="ECO:0000313" key="2">
    <source>
        <dbReference type="Proteomes" id="UP000029221"/>
    </source>
</evidence>
<evidence type="ECO:0008006" key="3">
    <source>
        <dbReference type="Google" id="ProtNLM"/>
    </source>
</evidence>
<accession>A0A090PYQ9</accession>
<dbReference type="Proteomes" id="UP000029221">
    <property type="component" value="Unassembled WGS sequence"/>
</dbReference>
<dbReference type="STRING" id="319236.BST91_11015"/>